<feature type="non-terminal residue" evidence="1">
    <location>
        <position position="1"/>
    </location>
</feature>
<comment type="caution">
    <text evidence="1">The sequence shown here is derived from an EMBL/GenBank/DDBJ whole genome shotgun (WGS) entry which is preliminary data.</text>
</comment>
<evidence type="ECO:0000313" key="1">
    <source>
        <dbReference type="EMBL" id="GAI60217.1"/>
    </source>
</evidence>
<dbReference type="EMBL" id="BARW01002792">
    <property type="protein sequence ID" value="GAI60217.1"/>
    <property type="molecule type" value="Genomic_DNA"/>
</dbReference>
<organism evidence="1">
    <name type="scientific">marine sediment metagenome</name>
    <dbReference type="NCBI Taxonomy" id="412755"/>
    <lineage>
        <taxon>unclassified sequences</taxon>
        <taxon>metagenomes</taxon>
        <taxon>ecological metagenomes</taxon>
    </lineage>
</organism>
<name>X1PVD5_9ZZZZ</name>
<gene>
    <name evidence="1" type="ORF">S12H4_07538</name>
</gene>
<dbReference type="AlphaFoldDB" id="X1PVD5"/>
<reference evidence="1" key="1">
    <citation type="journal article" date="2014" name="Front. Microbiol.">
        <title>High frequency of phylogenetically diverse reductive dehalogenase-homologous genes in deep subseafloor sedimentary metagenomes.</title>
        <authorList>
            <person name="Kawai M."/>
            <person name="Futagami T."/>
            <person name="Toyoda A."/>
            <person name="Takaki Y."/>
            <person name="Nishi S."/>
            <person name="Hori S."/>
            <person name="Arai W."/>
            <person name="Tsubouchi T."/>
            <person name="Morono Y."/>
            <person name="Uchiyama I."/>
            <person name="Ito T."/>
            <person name="Fujiyama A."/>
            <person name="Inagaki F."/>
            <person name="Takami H."/>
        </authorList>
    </citation>
    <scope>NUCLEOTIDE SEQUENCE</scope>
    <source>
        <strain evidence="1">Expedition CK06-06</strain>
    </source>
</reference>
<protein>
    <submittedName>
        <fullName evidence="1">Uncharacterized protein</fullName>
    </submittedName>
</protein>
<proteinExistence type="predicted"/>
<accession>X1PVD5</accession>
<sequence length="147" mass="16628">RYPISVLEEVERLVTEGSTLGSAEIFEKAEVEARGKRVRLAFAGGKRHEEMKEIGQALLESKNFKTKLELEIIGTKPDVIGVKGQAAILLECETLKSLLNKPKPKISGYDVARILVIPDELRTRYDDIWFMNNQIQTYRIAGKTIVR</sequence>